<dbReference type="Pfam" id="PF07645">
    <property type="entry name" value="EGF_CA"/>
    <property type="match status" value="2"/>
</dbReference>
<dbReference type="PROSITE" id="PS51034">
    <property type="entry name" value="ZP_2"/>
    <property type="match status" value="1"/>
</dbReference>
<dbReference type="PROSITE" id="PS50853">
    <property type="entry name" value="FN3"/>
    <property type="match status" value="1"/>
</dbReference>
<dbReference type="SMART" id="SM00217">
    <property type="entry name" value="WAP"/>
    <property type="match status" value="1"/>
</dbReference>
<gene>
    <name evidence="16" type="primary">umodl1</name>
</gene>
<dbReference type="PROSITE" id="PS50026">
    <property type="entry name" value="EGF_3"/>
    <property type="match status" value="2"/>
</dbReference>
<evidence type="ECO:0000256" key="5">
    <source>
        <dbReference type="PROSITE-ProRule" id="PRU00076"/>
    </source>
</evidence>
<dbReference type="FunFam" id="2.10.25.10:FF:000038">
    <property type="entry name" value="Fibrillin 2"/>
    <property type="match status" value="1"/>
</dbReference>
<organism evidence="15 16">
    <name type="scientific">Cottoperca gobio</name>
    <name type="common">Frogmouth</name>
    <name type="synonym">Aphritis gobio</name>
    <dbReference type="NCBI Taxonomy" id="56716"/>
    <lineage>
        <taxon>Eukaryota</taxon>
        <taxon>Metazoa</taxon>
        <taxon>Chordata</taxon>
        <taxon>Craniata</taxon>
        <taxon>Vertebrata</taxon>
        <taxon>Euteleostomi</taxon>
        <taxon>Actinopterygii</taxon>
        <taxon>Neopterygii</taxon>
        <taxon>Teleostei</taxon>
        <taxon>Neoteleostei</taxon>
        <taxon>Acanthomorphata</taxon>
        <taxon>Eupercaria</taxon>
        <taxon>Perciformes</taxon>
        <taxon>Notothenioidei</taxon>
        <taxon>Bovichtidae</taxon>
        <taxon>Cottoperca</taxon>
    </lineage>
</organism>
<dbReference type="Gene3D" id="4.10.75.10">
    <property type="entry name" value="Elafin-like"/>
    <property type="match status" value="1"/>
</dbReference>
<feature type="transmembrane region" description="Helical" evidence="7">
    <location>
        <begin position="1341"/>
        <end position="1365"/>
    </location>
</feature>
<dbReference type="InterPro" id="IPR042235">
    <property type="entry name" value="ZP-C_dom"/>
</dbReference>
<dbReference type="GO" id="GO:0071944">
    <property type="term" value="C:cell periphery"/>
    <property type="evidence" value="ECO:0007669"/>
    <property type="project" value="UniProtKB-ARBA"/>
</dbReference>
<feature type="domain" description="WAP" evidence="14">
    <location>
        <begin position="114"/>
        <end position="159"/>
    </location>
</feature>
<evidence type="ECO:0000256" key="3">
    <source>
        <dbReference type="ARBA" id="ARBA00022737"/>
    </source>
</evidence>
<evidence type="ECO:0000259" key="13">
    <source>
        <dbReference type="PROSITE" id="PS51041"/>
    </source>
</evidence>
<dbReference type="PROSITE" id="PS51390">
    <property type="entry name" value="WAP"/>
    <property type="match status" value="1"/>
</dbReference>
<feature type="domain" description="EGF-like" evidence="10">
    <location>
        <begin position="264"/>
        <end position="303"/>
    </location>
</feature>
<keyword evidence="2 8" id="KW-0732">Signal</keyword>
<dbReference type="PANTHER" id="PTHR24050">
    <property type="entry name" value="PA14 DOMAIN-CONTAINING PROTEIN"/>
    <property type="match status" value="1"/>
</dbReference>
<feature type="domain" description="EMI" evidence="13">
    <location>
        <begin position="33"/>
        <end position="106"/>
    </location>
</feature>
<dbReference type="InterPro" id="IPR003961">
    <property type="entry name" value="FN3_dom"/>
</dbReference>
<dbReference type="PROSITE" id="PS50024">
    <property type="entry name" value="SEA"/>
    <property type="match status" value="1"/>
</dbReference>
<evidence type="ECO:0000256" key="4">
    <source>
        <dbReference type="ARBA" id="ARBA00023157"/>
    </source>
</evidence>
<feature type="region of interest" description="Disordered" evidence="6">
    <location>
        <begin position="814"/>
        <end position="876"/>
    </location>
</feature>
<dbReference type="GO" id="GO:0030855">
    <property type="term" value="P:epithelial cell differentiation"/>
    <property type="evidence" value="ECO:0007669"/>
    <property type="project" value="UniProtKB-ARBA"/>
</dbReference>
<dbReference type="SUPFAM" id="SSF57196">
    <property type="entry name" value="EGF/Laminin"/>
    <property type="match status" value="2"/>
</dbReference>
<dbReference type="GO" id="GO:0005576">
    <property type="term" value="C:extracellular region"/>
    <property type="evidence" value="ECO:0007669"/>
    <property type="project" value="InterPro"/>
</dbReference>
<dbReference type="GO" id="GO:0005509">
    <property type="term" value="F:calcium ion binding"/>
    <property type="evidence" value="ECO:0007669"/>
    <property type="project" value="InterPro"/>
</dbReference>
<feature type="domain" description="ZP" evidence="12">
    <location>
        <begin position="1058"/>
        <end position="1310"/>
    </location>
</feature>
<feature type="compositionally biased region" description="Low complexity" evidence="6">
    <location>
        <begin position="645"/>
        <end position="797"/>
    </location>
</feature>
<dbReference type="InterPro" id="IPR049883">
    <property type="entry name" value="NOTCH1_EGF-like"/>
</dbReference>
<dbReference type="GeneID" id="115018534"/>
<dbReference type="Proteomes" id="UP000504630">
    <property type="component" value="Chromosome 14"/>
</dbReference>
<dbReference type="InterPro" id="IPR011489">
    <property type="entry name" value="EMI_domain"/>
</dbReference>
<dbReference type="RefSeq" id="XP_029303424.1">
    <property type="nucleotide sequence ID" value="XM_029447564.1"/>
</dbReference>
<feature type="domain" description="SEA" evidence="9">
    <location>
        <begin position="486"/>
        <end position="600"/>
    </location>
</feature>
<feature type="signal peptide" evidence="8">
    <location>
        <begin position="1"/>
        <end position="19"/>
    </location>
</feature>
<evidence type="ECO:0000259" key="10">
    <source>
        <dbReference type="PROSITE" id="PS50026"/>
    </source>
</evidence>
<dbReference type="InterPro" id="IPR036364">
    <property type="entry name" value="SEA_dom_sf"/>
</dbReference>
<reference evidence="16" key="1">
    <citation type="submission" date="2025-08" db="UniProtKB">
        <authorList>
            <consortium name="RefSeq"/>
        </authorList>
    </citation>
    <scope>IDENTIFICATION</scope>
</reference>
<keyword evidence="7" id="KW-0472">Membrane</keyword>
<dbReference type="PROSITE" id="PS00010">
    <property type="entry name" value="ASX_HYDROXYL"/>
    <property type="match status" value="2"/>
</dbReference>
<evidence type="ECO:0000259" key="9">
    <source>
        <dbReference type="PROSITE" id="PS50024"/>
    </source>
</evidence>
<dbReference type="InterPro" id="IPR000742">
    <property type="entry name" value="EGF"/>
</dbReference>
<dbReference type="PROSITE" id="PS51041">
    <property type="entry name" value="EMI"/>
    <property type="match status" value="1"/>
</dbReference>
<dbReference type="InterPro" id="IPR055355">
    <property type="entry name" value="ZP-C"/>
</dbReference>
<dbReference type="InterPro" id="IPR008197">
    <property type="entry name" value="WAP_dom"/>
</dbReference>
<dbReference type="GO" id="GO:0030414">
    <property type="term" value="F:peptidase inhibitor activity"/>
    <property type="evidence" value="ECO:0007669"/>
    <property type="project" value="InterPro"/>
</dbReference>
<dbReference type="SUPFAM" id="SSF49265">
    <property type="entry name" value="Fibronectin type III"/>
    <property type="match status" value="1"/>
</dbReference>
<keyword evidence="4" id="KW-1015">Disulfide bond</keyword>
<dbReference type="InterPro" id="IPR001881">
    <property type="entry name" value="EGF-like_Ca-bd_dom"/>
</dbReference>
<proteinExistence type="predicted"/>
<dbReference type="CDD" id="cd00054">
    <property type="entry name" value="EGF_CA"/>
    <property type="match status" value="2"/>
</dbReference>
<feature type="region of interest" description="Disordered" evidence="6">
    <location>
        <begin position="643"/>
        <end position="797"/>
    </location>
</feature>
<evidence type="ECO:0000259" key="14">
    <source>
        <dbReference type="PROSITE" id="PS51390"/>
    </source>
</evidence>
<evidence type="ECO:0000313" key="15">
    <source>
        <dbReference type="Proteomes" id="UP000504630"/>
    </source>
</evidence>
<evidence type="ECO:0000256" key="1">
    <source>
        <dbReference type="ARBA" id="ARBA00022536"/>
    </source>
</evidence>
<dbReference type="InterPro" id="IPR018097">
    <property type="entry name" value="EGF_Ca-bd_CS"/>
</dbReference>
<dbReference type="InterPro" id="IPR000152">
    <property type="entry name" value="EGF-type_Asp/Asn_hydroxyl_site"/>
</dbReference>
<feature type="domain" description="Fibronectin type-III" evidence="11">
    <location>
        <begin position="401"/>
        <end position="492"/>
    </location>
</feature>
<evidence type="ECO:0000256" key="8">
    <source>
        <dbReference type="SAM" id="SignalP"/>
    </source>
</evidence>
<dbReference type="InParanoid" id="A0A6J2QZK1"/>
<dbReference type="InterPro" id="IPR000082">
    <property type="entry name" value="SEA_dom"/>
</dbReference>
<dbReference type="InterPro" id="IPR036116">
    <property type="entry name" value="FN3_sf"/>
</dbReference>
<feature type="region of interest" description="Disordered" evidence="6">
    <location>
        <begin position="892"/>
        <end position="930"/>
    </location>
</feature>
<dbReference type="SMART" id="SM00181">
    <property type="entry name" value="EGF"/>
    <property type="match status" value="2"/>
</dbReference>
<keyword evidence="7" id="KW-0812">Transmembrane</keyword>
<name>A0A6J2QZK1_COTGO</name>
<dbReference type="OrthoDB" id="10040649at2759"/>
<dbReference type="InterPro" id="IPR036645">
    <property type="entry name" value="Elafin-like_sf"/>
</dbReference>
<protein>
    <submittedName>
        <fullName evidence="16">Uromodulin-like 1 isoform X1</fullName>
    </submittedName>
</protein>
<dbReference type="InterPro" id="IPR052235">
    <property type="entry name" value="Nephronectin_domain"/>
</dbReference>
<dbReference type="Pfam" id="PF01390">
    <property type="entry name" value="SEA"/>
    <property type="match status" value="1"/>
</dbReference>
<keyword evidence="15" id="KW-1185">Reference proteome</keyword>
<evidence type="ECO:0000256" key="7">
    <source>
        <dbReference type="SAM" id="Phobius"/>
    </source>
</evidence>
<comment type="caution">
    <text evidence="5">Lacks conserved residue(s) required for the propagation of feature annotation.</text>
</comment>
<keyword evidence="1 5" id="KW-0245">EGF-like domain</keyword>
<keyword evidence="3" id="KW-0677">Repeat</keyword>
<dbReference type="SMART" id="SM00179">
    <property type="entry name" value="EGF_CA"/>
    <property type="match status" value="2"/>
</dbReference>
<dbReference type="SUPFAM" id="SSF82671">
    <property type="entry name" value="SEA domain"/>
    <property type="match status" value="1"/>
</dbReference>
<dbReference type="CTD" id="89766"/>
<dbReference type="InterPro" id="IPR001507">
    <property type="entry name" value="ZP_dom"/>
</dbReference>
<dbReference type="PANTHER" id="PTHR24050:SF25">
    <property type="entry name" value="COMPLEMENT COMPONENT C1Q RECEPTOR"/>
    <property type="match status" value="1"/>
</dbReference>
<evidence type="ECO:0000256" key="6">
    <source>
        <dbReference type="SAM" id="MobiDB-lite"/>
    </source>
</evidence>
<dbReference type="KEGG" id="cgob:115018534"/>
<sequence length="1391" mass="147778">MSWMLSICVATALLALCRGQNTVHEGNSLSASGYRLCIHNETRNVSFLVMHTVPYTVTKPCGGWLHWNTCTVTLYRMTHQTKYKTVMEQVTRCCTGYVQVGRYCALPVNRSDEFTAKPGSCPTADGLYTSSEDCEWDSDCPGWQKCCQKSGRYFCSDPASSANYSVNGGYRFNATLTVKTDYQQLMSSDRGHLNHTRLLQAMVTGALQSDVSVYYLSSQPVHPFRTATSLLIDCNFTLSLYNVTSKLHLLLKHIQEVSSVTVEDVDECSQSALRQCSPQADCNNTVGSYHCACHQGYIDVDPSNPGAQCTADVGLETTKDPQSAYLPPMNTTYTSASNSTQDPLGNNTVGIFSSTETSMTTALSNTSTVAYNSPNASQWTSSATYSSSTVESPLLTTTCSPPSITSVWSTNVTGFSICVHWSSQFQTNQTYQVVLSKRSEVIHSRVTNQSMMEVRELHPGVLYNVTVTPRSCGSQGVTLHISVKTDAQTLDATARLTNIQFTADLQNTSSYAFENLTMSIREEIYQSLSPGMKAMVDSGQVRIEIRSFSLGSVMVNFTFTYAPSQSQDISNVSTALLHSLMNSIKYTVDINNTSTNDFDECASGENDCSQWSTCINTWASYTCDCLDGFIDNNPERPGRACKVVAPTTTPTAPTTTTTAPTTTTTAPTTTITAPTTTTTTPATTPTAPATTPTAPTTTTTTPATTPTAPATTPTAPTTTTTAPTTTTTAPATTPTAPATILTAPTTTTTDPTTTPTALATTITAPTTTPTAPTSTATAPATTPTAPTTTTTAPTTTTTAPTTTITVLAITTTAPTTTPTAPTTTPTAPATTTSAPTTTITAPQQTTTVAPTTTTTAPATTPTAPTTTTTAPTTTTTAPTTTITALAITTTAPTTTPTAPTTTPTAPATTTSAPTTTITAPTTTTVAPTTTHTAPTTTITAATTTITPPIITITPPTTTITAPTIAPTTTITASVIIIPAPITTTIAPTTTTASPTISAISPTISAIVPTTTTSTMLSMTSSSTTTVTNPTTTITASRTTTTALRNATHALMLGAISVQCRVAAITVTVSRDFLLSNKIRESTLYLGLPECVVNGGNAIYAQLTVAWNECGTSLVHNETYYTASVTLFNTMEMYTSPSETVEVPRIRLEVPIMCTFMKSMLISADFGSMGYDMIKDIIIAGSGSFQVTVQLMNGTIPLPHNYSLSSEDAVVVEVSLNTSSEQIKVVINKCWATPTQNPVDIYSHTFLENSCSMNTHTIVLMNGNSSTSRVSVQIFSFVNLDVIYLHCQVQICVQIGTNSCVPDCQQRTARSSNTIGTAFGSSGSLLRSDEEPLEEDYNNLHLVGLSCLGIGLTLFFLVGFVCLFYYQRNRIGHYNFSTKPKQENFTYLVFNT</sequence>
<evidence type="ECO:0000313" key="16">
    <source>
        <dbReference type="RefSeq" id="XP_029303424.1"/>
    </source>
</evidence>
<dbReference type="Pfam" id="PF00100">
    <property type="entry name" value="Zona_pellucida"/>
    <property type="match status" value="1"/>
</dbReference>
<dbReference type="Gene3D" id="2.60.40.4100">
    <property type="entry name" value="Zona pellucida, ZP-C domain"/>
    <property type="match status" value="1"/>
</dbReference>
<dbReference type="Gene3D" id="2.10.25.10">
    <property type="entry name" value="Laminin"/>
    <property type="match status" value="2"/>
</dbReference>
<dbReference type="SUPFAM" id="SSF57256">
    <property type="entry name" value="Elafin-like"/>
    <property type="match status" value="1"/>
</dbReference>
<evidence type="ECO:0000259" key="12">
    <source>
        <dbReference type="PROSITE" id="PS51034"/>
    </source>
</evidence>
<accession>A0A6J2QZK1</accession>
<keyword evidence="7" id="KW-1133">Transmembrane helix</keyword>
<feature type="chain" id="PRO_5026914947" evidence="8">
    <location>
        <begin position="20"/>
        <end position="1391"/>
    </location>
</feature>
<evidence type="ECO:0000256" key="2">
    <source>
        <dbReference type="ARBA" id="ARBA00022729"/>
    </source>
</evidence>
<dbReference type="Gene3D" id="2.60.40.3210">
    <property type="entry name" value="Zona pellucida, ZP-N domain"/>
    <property type="match status" value="1"/>
</dbReference>
<dbReference type="SMART" id="SM00241">
    <property type="entry name" value="ZP"/>
    <property type="match status" value="1"/>
</dbReference>
<dbReference type="PROSITE" id="PS01187">
    <property type="entry name" value="EGF_CA"/>
    <property type="match status" value="2"/>
</dbReference>
<evidence type="ECO:0000259" key="11">
    <source>
        <dbReference type="PROSITE" id="PS50853"/>
    </source>
</evidence>
<dbReference type="Pfam" id="PF00095">
    <property type="entry name" value="WAP"/>
    <property type="match status" value="1"/>
</dbReference>
<feature type="domain" description="EGF-like" evidence="10">
    <location>
        <begin position="597"/>
        <end position="635"/>
    </location>
</feature>